<keyword evidence="21" id="KW-1185">Reference proteome</keyword>
<dbReference type="PANTHER" id="PTHR45873">
    <property type="entry name" value="DNA POLYMERASE ETA"/>
    <property type="match status" value="1"/>
</dbReference>
<evidence type="ECO:0000256" key="11">
    <source>
        <dbReference type="ARBA" id="ARBA00022833"/>
    </source>
</evidence>
<dbReference type="InterPro" id="IPR052230">
    <property type="entry name" value="DNA_polymerase_eta"/>
</dbReference>
<dbReference type="PROSITE" id="PS50173">
    <property type="entry name" value="UMUC"/>
    <property type="match status" value="1"/>
</dbReference>
<dbReference type="InterPro" id="IPR036775">
    <property type="entry name" value="DNA_pol_Y-fam_lit_finger_sf"/>
</dbReference>
<keyword evidence="13" id="KW-0234">DNA repair</keyword>
<dbReference type="GO" id="GO:0005634">
    <property type="term" value="C:nucleus"/>
    <property type="evidence" value="ECO:0007669"/>
    <property type="project" value="UniProtKB-SubCell"/>
</dbReference>
<evidence type="ECO:0000313" key="21">
    <source>
        <dbReference type="Proteomes" id="UP000822476"/>
    </source>
</evidence>
<evidence type="ECO:0000313" key="20">
    <source>
        <dbReference type="EMBL" id="KAF7232383.1"/>
    </source>
</evidence>
<evidence type="ECO:0000259" key="19">
    <source>
        <dbReference type="PROSITE" id="PS51907"/>
    </source>
</evidence>
<dbReference type="InterPro" id="IPR017961">
    <property type="entry name" value="DNA_pol_Y-fam_little_finger"/>
</dbReference>
<evidence type="ECO:0000256" key="9">
    <source>
        <dbReference type="ARBA" id="ARBA00022763"/>
    </source>
</evidence>
<dbReference type="GO" id="GO:0006281">
    <property type="term" value="P:DNA repair"/>
    <property type="evidence" value="ECO:0007669"/>
    <property type="project" value="UniProtKB-KW"/>
</dbReference>
<keyword evidence="10" id="KW-0863">Zinc-finger</keyword>
<keyword evidence="6" id="KW-0808">Transferase</keyword>
<name>A0A8S9YBC1_9TREM</name>
<feature type="compositionally biased region" description="Polar residues" evidence="17">
    <location>
        <begin position="657"/>
        <end position="687"/>
    </location>
</feature>
<comment type="subcellular location">
    <subcellularLocation>
        <location evidence="3">Nucleus</location>
    </subcellularLocation>
</comment>
<dbReference type="Gene3D" id="3.30.1490.100">
    <property type="entry name" value="DNA polymerase, Y-family, little finger domain"/>
    <property type="match status" value="1"/>
</dbReference>
<reference evidence="20" key="1">
    <citation type="submission" date="2019-07" db="EMBL/GenBank/DDBJ databases">
        <title>Annotation for the trematode Paragonimus miyazaki's.</title>
        <authorList>
            <person name="Choi Y.-J."/>
        </authorList>
    </citation>
    <scope>NUCLEOTIDE SEQUENCE</scope>
    <source>
        <strain evidence="20">Japan</strain>
    </source>
</reference>
<evidence type="ECO:0000256" key="17">
    <source>
        <dbReference type="SAM" id="MobiDB-lite"/>
    </source>
</evidence>
<gene>
    <name evidence="20" type="ORF">EG68_11266</name>
</gene>
<comment type="catalytic activity">
    <reaction evidence="16">
        <text>DNA(n) + a 2'-deoxyribonucleoside 5'-triphosphate = DNA(n+1) + diphosphate</text>
        <dbReference type="Rhea" id="RHEA:22508"/>
        <dbReference type="Rhea" id="RHEA-COMP:17339"/>
        <dbReference type="Rhea" id="RHEA-COMP:17340"/>
        <dbReference type="ChEBI" id="CHEBI:33019"/>
        <dbReference type="ChEBI" id="CHEBI:61560"/>
        <dbReference type="ChEBI" id="CHEBI:173112"/>
        <dbReference type="EC" id="2.7.7.7"/>
    </reaction>
</comment>
<dbReference type="PIRSF" id="PIRSF036603">
    <property type="entry name" value="DPol_eta"/>
    <property type="match status" value="1"/>
</dbReference>
<keyword evidence="9" id="KW-0227">DNA damage</keyword>
<keyword evidence="11" id="KW-0862">Zinc</keyword>
<keyword evidence="7" id="KW-0548">Nucleotidyltransferase</keyword>
<dbReference type="Pfam" id="PF11799">
    <property type="entry name" value="IMS_C"/>
    <property type="match status" value="1"/>
</dbReference>
<dbReference type="Pfam" id="PF21704">
    <property type="entry name" value="POLH-Rev1_HhH"/>
    <property type="match status" value="1"/>
</dbReference>
<comment type="cofactor">
    <cofactor evidence="1">
        <name>Mn(2+)</name>
        <dbReference type="ChEBI" id="CHEBI:29035"/>
    </cofactor>
</comment>
<dbReference type="AlphaFoldDB" id="A0A8S9YBC1"/>
<feature type="region of interest" description="Disordered" evidence="17">
    <location>
        <begin position="657"/>
        <end position="690"/>
    </location>
</feature>
<dbReference type="EC" id="2.7.7.7" evidence="5"/>
<dbReference type="GO" id="GO:0008270">
    <property type="term" value="F:zinc ion binding"/>
    <property type="evidence" value="ECO:0007669"/>
    <property type="project" value="UniProtKB-KW"/>
</dbReference>
<evidence type="ECO:0000256" key="2">
    <source>
        <dbReference type="ARBA" id="ARBA00001946"/>
    </source>
</evidence>
<evidence type="ECO:0000256" key="1">
    <source>
        <dbReference type="ARBA" id="ARBA00001936"/>
    </source>
</evidence>
<sequence length="707" mass="77457">MRYLVPFIDVPGGNMDRIVMLIDMDCFYVQVEQRSRPETLGKPCAVAQYNGTTGGGIIAVSYEARERGVKRGMWGKTAISKCSDLILFEVPEKRGKADLSKYRAAGAEVLHCVSEFFPEVERASIDEAFADLTEVVKSMCNQKNWSEDDTNIPNAESYVVMNSLSVDNDDLANRMSVSLNRSDWVSFLRESFSDGEQYAVASALTYKVRQAILTRTQFRCSAGIAPNKTLAKLACSLNKPNKQTIVPPESATFLLNVTPVSKIRNLGGKLGTVVIERFHVNTLGELAQISLSELSEAFGEKTAQWLHDLCRGYDSETVTPRCLPQSVGCSKNFVGRSVLSTTSQIEHWLRCLADELIERLLEDRQLHSRQATRLTLYVRTNEPVSSAGPSPSNGNGFSRVLPSNLLSTIYVRVANQEGLDAVRTTGSVKTSNSTTLTTDCEGLVAQKIARCALNVTDEVMGHGRQADEWNPGITCLGLSAGKFCSDSCALSTDIRALLQKQSAIKRDITSSVSTTLTHISPNATSVSDSKCIAPTDSTTGPPTSFFKRLFTAEISEPSLLTAVASESPECTVNNIDLNGPIEEHDPSITNIPSEHDTDSRSSAKSDSGVFFTSYIAGDWTVCEECGRRVTVWQVPEHADFHLAQRLQHEWTEAQPTTITNTNTCAQNNSRTPSLRSAARGQNRSRGGSSLKRKETITLDKFLIKRAS</sequence>
<evidence type="ECO:0000256" key="14">
    <source>
        <dbReference type="ARBA" id="ARBA00023242"/>
    </source>
</evidence>
<evidence type="ECO:0000256" key="8">
    <source>
        <dbReference type="ARBA" id="ARBA00022723"/>
    </source>
</evidence>
<evidence type="ECO:0000256" key="6">
    <source>
        <dbReference type="ARBA" id="ARBA00022679"/>
    </source>
</evidence>
<dbReference type="InterPro" id="IPR041298">
    <property type="entry name" value="UBZ3"/>
</dbReference>
<evidence type="ECO:0000256" key="4">
    <source>
        <dbReference type="ARBA" id="ARBA00010945"/>
    </source>
</evidence>
<dbReference type="GO" id="GO:0009411">
    <property type="term" value="P:response to UV"/>
    <property type="evidence" value="ECO:0007669"/>
    <property type="project" value="UniProtKB-ARBA"/>
</dbReference>
<evidence type="ECO:0000256" key="12">
    <source>
        <dbReference type="ARBA" id="ARBA00022842"/>
    </source>
</evidence>
<keyword evidence="12" id="KW-0460">Magnesium</keyword>
<dbReference type="SUPFAM" id="SSF100879">
    <property type="entry name" value="Lesion bypass DNA polymerase (Y-family), little finger domain"/>
    <property type="match status" value="1"/>
</dbReference>
<evidence type="ECO:0000256" key="7">
    <source>
        <dbReference type="ARBA" id="ARBA00022695"/>
    </source>
</evidence>
<dbReference type="Pfam" id="PF00817">
    <property type="entry name" value="IMS"/>
    <property type="match status" value="1"/>
</dbReference>
<comment type="cofactor">
    <cofactor evidence="2">
        <name>Mg(2+)</name>
        <dbReference type="ChEBI" id="CHEBI:18420"/>
    </cofactor>
</comment>
<comment type="caution">
    <text evidence="20">The sequence shown here is derived from an EMBL/GenBank/DDBJ whole genome shotgun (WGS) entry which is preliminary data.</text>
</comment>
<dbReference type="InterPro" id="IPR001126">
    <property type="entry name" value="UmuC"/>
</dbReference>
<comment type="similarity">
    <text evidence="4">Belongs to the DNA polymerase type-Y family.</text>
</comment>
<evidence type="ECO:0000256" key="5">
    <source>
        <dbReference type="ARBA" id="ARBA00012417"/>
    </source>
</evidence>
<dbReference type="OrthoDB" id="5723at2759"/>
<evidence type="ECO:0000259" key="18">
    <source>
        <dbReference type="PROSITE" id="PS50173"/>
    </source>
</evidence>
<dbReference type="EMBL" id="JTDE01021850">
    <property type="protein sequence ID" value="KAF7232383.1"/>
    <property type="molecule type" value="Genomic_DNA"/>
</dbReference>
<keyword evidence="14" id="KW-0539">Nucleus</keyword>
<dbReference type="PANTHER" id="PTHR45873:SF1">
    <property type="entry name" value="DNA POLYMERASE ETA"/>
    <property type="match status" value="1"/>
</dbReference>
<dbReference type="GO" id="GO:0005657">
    <property type="term" value="C:replication fork"/>
    <property type="evidence" value="ECO:0007669"/>
    <property type="project" value="TreeGrafter"/>
</dbReference>
<organism evidence="20 21">
    <name type="scientific">Paragonimus skrjabini miyazakii</name>
    <dbReference type="NCBI Taxonomy" id="59628"/>
    <lineage>
        <taxon>Eukaryota</taxon>
        <taxon>Metazoa</taxon>
        <taxon>Spiralia</taxon>
        <taxon>Lophotrochozoa</taxon>
        <taxon>Platyhelminthes</taxon>
        <taxon>Trematoda</taxon>
        <taxon>Digenea</taxon>
        <taxon>Plagiorchiida</taxon>
        <taxon>Troglotremata</taxon>
        <taxon>Troglotrematidae</taxon>
        <taxon>Paragonimus</taxon>
    </lineage>
</organism>
<evidence type="ECO:0000256" key="10">
    <source>
        <dbReference type="ARBA" id="ARBA00022771"/>
    </source>
</evidence>
<dbReference type="PROSITE" id="PS51907">
    <property type="entry name" value="ZF_UBZ3"/>
    <property type="match status" value="1"/>
</dbReference>
<dbReference type="Gene3D" id="3.30.70.270">
    <property type="match status" value="1"/>
</dbReference>
<evidence type="ECO:0000256" key="15">
    <source>
        <dbReference type="ARBA" id="ARBA00044975"/>
    </source>
</evidence>
<dbReference type="SUPFAM" id="SSF56672">
    <property type="entry name" value="DNA/RNA polymerases"/>
    <property type="match status" value="1"/>
</dbReference>
<evidence type="ECO:0000256" key="3">
    <source>
        <dbReference type="ARBA" id="ARBA00004123"/>
    </source>
</evidence>
<keyword evidence="8" id="KW-0479">Metal-binding</keyword>
<evidence type="ECO:0000256" key="16">
    <source>
        <dbReference type="ARBA" id="ARBA00049244"/>
    </source>
</evidence>
<feature type="domain" description="UBZ3-type" evidence="19">
    <location>
        <begin position="615"/>
        <end position="649"/>
    </location>
</feature>
<dbReference type="FunFam" id="1.10.150.20:FF:000014">
    <property type="entry name" value="Polymerase (DNA directed), eta"/>
    <property type="match status" value="1"/>
</dbReference>
<accession>A0A8S9YBC1</accession>
<dbReference type="Proteomes" id="UP000822476">
    <property type="component" value="Unassembled WGS sequence"/>
</dbReference>
<feature type="domain" description="UmuC" evidence="18">
    <location>
        <begin position="19"/>
        <end position="267"/>
    </location>
</feature>
<dbReference type="Gene3D" id="3.40.1170.60">
    <property type="match status" value="1"/>
</dbReference>
<dbReference type="GO" id="GO:0003887">
    <property type="term" value="F:DNA-directed DNA polymerase activity"/>
    <property type="evidence" value="ECO:0007669"/>
    <property type="project" value="UniProtKB-EC"/>
</dbReference>
<dbReference type="InterPro" id="IPR043502">
    <property type="entry name" value="DNA/RNA_pol_sf"/>
</dbReference>
<dbReference type="Pfam" id="PF18439">
    <property type="entry name" value="zf_UBZ"/>
    <property type="match status" value="1"/>
</dbReference>
<protein>
    <recommendedName>
        <fullName evidence="15">DNA polymerase eta</fullName>
        <ecNumber evidence="5">2.7.7.7</ecNumber>
    </recommendedName>
</protein>
<dbReference type="GO" id="GO:0042276">
    <property type="term" value="P:error-prone translesion synthesis"/>
    <property type="evidence" value="ECO:0007669"/>
    <property type="project" value="TreeGrafter"/>
</dbReference>
<evidence type="ECO:0000256" key="13">
    <source>
        <dbReference type="ARBA" id="ARBA00023204"/>
    </source>
</evidence>
<dbReference type="GO" id="GO:0035861">
    <property type="term" value="C:site of double-strand break"/>
    <property type="evidence" value="ECO:0007669"/>
    <property type="project" value="TreeGrafter"/>
</dbReference>
<dbReference type="Gene3D" id="1.10.150.20">
    <property type="entry name" value="5' to 3' exonuclease, C-terminal subdomain"/>
    <property type="match status" value="1"/>
</dbReference>
<dbReference type="InterPro" id="IPR043128">
    <property type="entry name" value="Rev_trsase/Diguanyl_cyclase"/>
</dbReference>
<dbReference type="FunFam" id="3.40.1170.60:FF:000003">
    <property type="entry name" value="DNA polymerase eta"/>
    <property type="match status" value="1"/>
</dbReference>
<dbReference type="GO" id="GO:0003684">
    <property type="term" value="F:damaged DNA binding"/>
    <property type="evidence" value="ECO:0007669"/>
    <property type="project" value="InterPro"/>
</dbReference>
<proteinExistence type="inferred from homology"/>